<sequence length="38" mass="4528">MRVCCKIISGMMYTSTDVELSKDYWFCRATFVLTWTKL</sequence>
<dbReference type="EMBL" id="BT084491">
    <property type="protein sequence ID" value="ACR34844.1"/>
    <property type="molecule type" value="mRNA"/>
</dbReference>
<evidence type="ECO:0000313" key="1">
    <source>
        <dbReference type="EMBL" id="ACR34844.1"/>
    </source>
</evidence>
<organism evidence="1">
    <name type="scientific">Zea mays</name>
    <name type="common">Maize</name>
    <dbReference type="NCBI Taxonomy" id="4577"/>
    <lineage>
        <taxon>Eukaryota</taxon>
        <taxon>Viridiplantae</taxon>
        <taxon>Streptophyta</taxon>
        <taxon>Embryophyta</taxon>
        <taxon>Tracheophyta</taxon>
        <taxon>Spermatophyta</taxon>
        <taxon>Magnoliopsida</taxon>
        <taxon>Liliopsida</taxon>
        <taxon>Poales</taxon>
        <taxon>Poaceae</taxon>
        <taxon>PACMAD clade</taxon>
        <taxon>Panicoideae</taxon>
        <taxon>Andropogonodae</taxon>
        <taxon>Andropogoneae</taxon>
        <taxon>Tripsacinae</taxon>
        <taxon>Zea</taxon>
    </lineage>
</organism>
<reference evidence="1" key="1">
    <citation type="journal article" date="2009" name="PLoS Genet.">
        <title>Sequencing, mapping, and analysis of 27,455 maize full-length cDNAs.</title>
        <authorList>
            <person name="Soderlund C."/>
            <person name="Descour A."/>
            <person name="Kudrna D."/>
            <person name="Bomhoff M."/>
            <person name="Boyd L."/>
            <person name="Currie J."/>
            <person name="Angelova A."/>
            <person name="Collura K."/>
            <person name="Wissotski M."/>
            <person name="Ashley E."/>
            <person name="Morrow D."/>
            <person name="Fernandes J."/>
            <person name="Walbot V."/>
            <person name="Yu Y."/>
        </authorList>
    </citation>
    <scope>NUCLEOTIDE SEQUENCE</scope>
    <source>
        <strain evidence="1">B73</strain>
    </source>
</reference>
<accession>C4J0Z4</accession>
<dbReference type="HOGENOM" id="CLU_3336288_0_0_1"/>
<name>C4J0Z4_MAIZE</name>
<dbReference type="AlphaFoldDB" id="C4J0Z4"/>
<proteinExistence type="evidence at transcript level"/>
<protein>
    <submittedName>
        <fullName evidence="1">Uncharacterized protein</fullName>
    </submittedName>
</protein>